<feature type="DNA-binding region" description="OmpR/PhoB-type" evidence="5">
    <location>
        <begin position="872"/>
        <end position="977"/>
    </location>
</feature>
<feature type="domain" description="OmpR/PhoB-type" evidence="7">
    <location>
        <begin position="872"/>
        <end position="977"/>
    </location>
</feature>
<dbReference type="SMART" id="SM01043">
    <property type="entry name" value="BTAD"/>
    <property type="match status" value="1"/>
</dbReference>
<feature type="region of interest" description="Disordered" evidence="6">
    <location>
        <begin position="93"/>
        <end position="133"/>
    </location>
</feature>
<evidence type="ECO:0000313" key="8">
    <source>
        <dbReference type="EMBL" id="CUU59585.1"/>
    </source>
</evidence>
<dbReference type="RefSeq" id="WP_242666483.1">
    <property type="nucleotide sequence ID" value="NZ_FAOZ01000029.1"/>
</dbReference>
<keyword evidence="9" id="KW-1185">Reference proteome</keyword>
<accession>A0A0S4QVH3</accession>
<dbReference type="InterPro" id="IPR011990">
    <property type="entry name" value="TPR-like_helical_dom_sf"/>
</dbReference>
<dbReference type="GO" id="GO:0006355">
    <property type="term" value="P:regulation of DNA-templated transcription"/>
    <property type="evidence" value="ECO:0007669"/>
    <property type="project" value="InterPro"/>
</dbReference>
<evidence type="ECO:0000256" key="2">
    <source>
        <dbReference type="ARBA" id="ARBA00023015"/>
    </source>
</evidence>
<dbReference type="InterPro" id="IPR001867">
    <property type="entry name" value="OmpR/PhoB-type_DNA-bd"/>
</dbReference>
<dbReference type="InterPro" id="IPR051677">
    <property type="entry name" value="AfsR-DnrI-RedD_regulator"/>
</dbReference>
<dbReference type="InterPro" id="IPR016032">
    <property type="entry name" value="Sig_transdc_resp-reg_C-effctor"/>
</dbReference>
<keyword evidence="3 5" id="KW-0238">DNA-binding</keyword>
<evidence type="ECO:0000313" key="9">
    <source>
        <dbReference type="Proteomes" id="UP000198802"/>
    </source>
</evidence>
<feature type="compositionally biased region" description="Low complexity" evidence="6">
    <location>
        <begin position="93"/>
        <end position="111"/>
    </location>
</feature>
<keyword evidence="4" id="KW-0804">Transcription</keyword>
<gene>
    <name evidence="8" type="ORF">Ga0074812_12955</name>
</gene>
<dbReference type="SMART" id="SM00862">
    <property type="entry name" value="Trans_reg_C"/>
    <property type="match status" value="1"/>
</dbReference>
<comment type="similarity">
    <text evidence="1">Belongs to the AfsR/DnrI/RedD regulatory family.</text>
</comment>
<feature type="compositionally biased region" description="Low complexity" evidence="6">
    <location>
        <begin position="851"/>
        <end position="864"/>
    </location>
</feature>
<proteinExistence type="inferred from homology"/>
<reference evidence="9" key="1">
    <citation type="submission" date="2015-11" db="EMBL/GenBank/DDBJ databases">
        <authorList>
            <person name="Varghese N."/>
        </authorList>
    </citation>
    <scope>NUCLEOTIDE SEQUENCE [LARGE SCALE GENOMIC DNA]</scope>
    <source>
        <strain evidence="9">DSM 45899</strain>
    </source>
</reference>
<dbReference type="SMART" id="SM00382">
    <property type="entry name" value="AAA"/>
    <property type="match status" value="1"/>
</dbReference>
<dbReference type="AlphaFoldDB" id="A0A0S4QVH3"/>
<feature type="region of interest" description="Disordered" evidence="6">
    <location>
        <begin position="815"/>
        <end position="878"/>
    </location>
</feature>
<dbReference type="InterPro" id="IPR027417">
    <property type="entry name" value="P-loop_NTPase"/>
</dbReference>
<dbReference type="InterPro" id="IPR003593">
    <property type="entry name" value="AAA+_ATPase"/>
</dbReference>
<organism evidence="8 9">
    <name type="scientific">Parafrankia irregularis</name>
    <dbReference type="NCBI Taxonomy" id="795642"/>
    <lineage>
        <taxon>Bacteria</taxon>
        <taxon>Bacillati</taxon>
        <taxon>Actinomycetota</taxon>
        <taxon>Actinomycetes</taxon>
        <taxon>Frankiales</taxon>
        <taxon>Frankiaceae</taxon>
        <taxon>Parafrankia</taxon>
    </lineage>
</organism>
<dbReference type="Gene3D" id="1.25.40.10">
    <property type="entry name" value="Tetratricopeptide repeat domain"/>
    <property type="match status" value="1"/>
</dbReference>
<evidence type="ECO:0000256" key="3">
    <source>
        <dbReference type="ARBA" id="ARBA00023125"/>
    </source>
</evidence>
<sequence>MTAESAPPRVIPARFRPPPAARMRRERLTREFAGSPAYRVGLVVAPAGAGKSTLLAEIAQHLRHPTAWLTLDDRIGTSGAFLAHLQAAVRNASQPAASQASPAAQHAPAAQRTPATWASSAEGTTRAGQATERPWTDIEMAITDLEQRLRSDLLIVLDDLHTVQGQPAEAAAQTFLDYLPSHVRVLVSARWRPDLDLHRLRLAGRILELDADALRFRVWEVEELFRDCHGVRLRPDEVAALTRSTSGWAAGLQLFHLATSGRPQRERARILSGLAKARVVREYLTTHVLDTVRPEERDFLIRTCVFDRLTDRRCDDLLGRTGSDAQLAGLERRGLFTVVDDDGISYRYHEVLRMHLLAQLVDELGEAGANEIHRTAATLCERDGALSEAVLCYCRCGDWKQVRRLLEQGGERLAEDPADWFELLPPSIRDSDPWVLLAVARRLTANGSLNAAADAYRGAVAAFGPQAPVWVAREQAGLDDWRHPALRRTTSWSGMIRKVLEDPGAHIDRPTDSPQALLASGIAAFVGGRIPLARRRFDLITDGADGAGGAGGAGGGPVVEAVAAIGSAACAMLMADEQVLPDDRGDRTPDDVVDAAMAAAERLGYPAFLRVATGIRAMRLPTGHRRVLHLLNAAEVADDQWGSAILRLIGALVTLTAPPSAGDGADAASEQALAALALAASVRHPAIGGLGETAQARMRARPTGSWAAQQAAATLETAARDFDELSAPALATWARVLRLIAGRHTGTALPERETARTVRAAARIGPAPYALALAGSAPSRGAGHLPDGPGHASADEMAARIAADAGIGPLLRRLTGAHDEHGGTPTDVVRPAVGPPTPATNTTADRPARNQPAAEQPAAGQRAAVEPGPPNPRTAASGRLTIRCLGGFEISRGGTAISLDGVQPRNLELLHILAVHADRAVSRDRLTELIWPDASPSRANHSLQVAISALRGLLEPDVPREQRRLLRRAGQGYLLVVTDHADHDLLRFGQLLTAADEARQRGDRETEADHLMTAIERHGGELLPAGRPTDWLLTERERLRVVLATACERVSRLLTEAGRHAEAARLAERGLDVDRYRDGLWQVLALALRANGQPAAAALAEVRYRSMLAELGVSDGPGDGPGGGDGR</sequence>
<dbReference type="Gene3D" id="3.40.50.300">
    <property type="entry name" value="P-loop containing nucleotide triphosphate hydrolases"/>
    <property type="match status" value="1"/>
</dbReference>
<dbReference type="Pfam" id="PF00486">
    <property type="entry name" value="Trans_reg_C"/>
    <property type="match status" value="1"/>
</dbReference>
<dbReference type="EMBL" id="FAOZ01000029">
    <property type="protein sequence ID" value="CUU59585.1"/>
    <property type="molecule type" value="Genomic_DNA"/>
</dbReference>
<dbReference type="PANTHER" id="PTHR35807:SF1">
    <property type="entry name" value="TRANSCRIPTIONAL REGULATOR REDD"/>
    <property type="match status" value="1"/>
</dbReference>
<dbReference type="SUPFAM" id="SSF52540">
    <property type="entry name" value="P-loop containing nucleoside triphosphate hydrolases"/>
    <property type="match status" value="1"/>
</dbReference>
<evidence type="ECO:0000256" key="6">
    <source>
        <dbReference type="SAM" id="MobiDB-lite"/>
    </source>
</evidence>
<dbReference type="PROSITE" id="PS51755">
    <property type="entry name" value="OMPR_PHOB"/>
    <property type="match status" value="1"/>
</dbReference>
<dbReference type="InterPro" id="IPR036388">
    <property type="entry name" value="WH-like_DNA-bd_sf"/>
</dbReference>
<protein>
    <submittedName>
        <fullName evidence="8">AAA ATPase domain-containing protein</fullName>
    </submittedName>
</protein>
<dbReference type="PANTHER" id="PTHR35807">
    <property type="entry name" value="TRANSCRIPTIONAL REGULATOR REDD-RELATED"/>
    <property type="match status" value="1"/>
</dbReference>
<evidence type="ECO:0000256" key="4">
    <source>
        <dbReference type="ARBA" id="ARBA00023163"/>
    </source>
</evidence>
<dbReference type="InterPro" id="IPR005158">
    <property type="entry name" value="BTAD"/>
</dbReference>
<dbReference type="GO" id="GO:0003677">
    <property type="term" value="F:DNA binding"/>
    <property type="evidence" value="ECO:0007669"/>
    <property type="project" value="UniProtKB-UniRule"/>
</dbReference>
<dbReference type="InterPro" id="IPR059106">
    <property type="entry name" value="WHD_MalT"/>
</dbReference>
<dbReference type="Pfam" id="PF13191">
    <property type="entry name" value="AAA_16"/>
    <property type="match status" value="1"/>
</dbReference>
<dbReference type="Pfam" id="PF25873">
    <property type="entry name" value="WHD_MalT"/>
    <property type="match status" value="1"/>
</dbReference>
<dbReference type="GO" id="GO:0000160">
    <property type="term" value="P:phosphorelay signal transduction system"/>
    <property type="evidence" value="ECO:0007669"/>
    <property type="project" value="InterPro"/>
</dbReference>
<keyword evidence="2" id="KW-0805">Transcription regulation</keyword>
<dbReference type="SUPFAM" id="SSF48452">
    <property type="entry name" value="TPR-like"/>
    <property type="match status" value="1"/>
</dbReference>
<dbReference type="Pfam" id="PF03704">
    <property type="entry name" value="BTAD"/>
    <property type="match status" value="1"/>
</dbReference>
<name>A0A0S4QVH3_9ACTN</name>
<dbReference type="Proteomes" id="UP000198802">
    <property type="component" value="Unassembled WGS sequence"/>
</dbReference>
<evidence type="ECO:0000256" key="1">
    <source>
        <dbReference type="ARBA" id="ARBA00005820"/>
    </source>
</evidence>
<dbReference type="Gene3D" id="1.10.10.10">
    <property type="entry name" value="Winged helix-like DNA-binding domain superfamily/Winged helix DNA-binding domain"/>
    <property type="match status" value="1"/>
</dbReference>
<dbReference type="InterPro" id="IPR041664">
    <property type="entry name" value="AAA_16"/>
</dbReference>
<dbReference type="SUPFAM" id="SSF46894">
    <property type="entry name" value="C-terminal effector domain of the bipartite response regulators"/>
    <property type="match status" value="1"/>
</dbReference>
<feature type="compositionally biased region" description="Polar residues" evidence="6">
    <location>
        <begin position="113"/>
        <end position="128"/>
    </location>
</feature>
<evidence type="ECO:0000259" key="7">
    <source>
        <dbReference type="PROSITE" id="PS51755"/>
    </source>
</evidence>
<evidence type="ECO:0000256" key="5">
    <source>
        <dbReference type="PROSITE-ProRule" id="PRU01091"/>
    </source>
</evidence>